<evidence type="ECO:0000256" key="3">
    <source>
        <dbReference type="ARBA" id="ARBA00022475"/>
    </source>
</evidence>
<dbReference type="Proteomes" id="UP000184096">
    <property type="component" value="Chromosome I"/>
</dbReference>
<dbReference type="GO" id="GO:0015740">
    <property type="term" value="P:C4-dicarboxylate transport"/>
    <property type="evidence" value="ECO:0007669"/>
    <property type="project" value="TreeGrafter"/>
</dbReference>
<keyword evidence="3" id="KW-1003">Cell membrane</keyword>
<evidence type="ECO:0000256" key="5">
    <source>
        <dbReference type="ARBA" id="ARBA00022692"/>
    </source>
</evidence>
<gene>
    <name evidence="11" type="ORF">SAMN05444170_6273</name>
</gene>
<dbReference type="Pfam" id="PF04290">
    <property type="entry name" value="DctQ"/>
    <property type="match status" value="1"/>
</dbReference>
<accession>A0A1M7UR20</accession>
<evidence type="ECO:0000256" key="1">
    <source>
        <dbReference type="ARBA" id="ARBA00004429"/>
    </source>
</evidence>
<sequence>MLRILKTAPKVAVTALIVLAIVNLLVGVILRYFVGAITDWLDVDPVPFTWVEEVGELSLAWLTLIGAAIGLQSRSHFALSVFVHRLPESSQLWIRRFNHALIAGVGLLVAWYGWKLCVLNRALTTPGLEISLAWLYASALVGGILIAIYGLAEMLSPLPQPDSPH</sequence>
<dbReference type="OrthoDB" id="4964541at2"/>
<dbReference type="InterPro" id="IPR007387">
    <property type="entry name" value="TRAP_DctQ"/>
</dbReference>
<comment type="subunit">
    <text evidence="9">The complex comprises the extracytoplasmic solute receptor protein and the two transmembrane proteins.</text>
</comment>
<reference evidence="12" key="1">
    <citation type="submission" date="2016-11" db="EMBL/GenBank/DDBJ databases">
        <authorList>
            <person name="Varghese N."/>
            <person name="Submissions S."/>
        </authorList>
    </citation>
    <scope>NUCLEOTIDE SEQUENCE [LARGE SCALE GENOMIC DNA]</scope>
    <source>
        <strain evidence="12">GAS401</strain>
    </source>
</reference>
<dbReference type="PANTHER" id="PTHR35011:SF2">
    <property type="entry name" value="2,3-DIKETO-L-GULONATE TRAP TRANSPORTER SMALL PERMEASE PROTEIN YIAM"/>
    <property type="match status" value="1"/>
</dbReference>
<comment type="similarity">
    <text evidence="8 9">Belongs to the TRAP transporter small permease family.</text>
</comment>
<dbReference type="InterPro" id="IPR055348">
    <property type="entry name" value="DctQ"/>
</dbReference>
<evidence type="ECO:0000256" key="8">
    <source>
        <dbReference type="ARBA" id="ARBA00038436"/>
    </source>
</evidence>
<feature type="transmembrane region" description="Helical" evidence="9">
    <location>
        <begin position="134"/>
        <end position="152"/>
    </location>
</feature>
<dbReference type="PANTHER" id="PTHR35011">
    <property type="entry name" value="2,3-DIKETO-L-GULONATE TRAP TRANSPORTER SMALL PERMEASE PROTEIN YIAM"/>
    <property type="match status" value="1"/>
</dbReference>
<evidence type="ECO:0000256" key="7">
    <source>
        <dbReference type="ARBA" id="ARBA00023136"/>
    </source>
</evidence>
<feature type="transmembrane region" description="Helical" evidence="9">
    <location>
        <begin position="92"/>
        <end position="114"/>
    </location>
</feature>
<keyword evidence="6 9" id="KW-1133">Transmembrane helix</keyword>
<comment type="subcellular location">
    <subcellularLocation>
        <location evidence="1 9">Cell inner membrane</location>
        <topology evidence="1 9">Multi-pass membrane protein</topology>
    </subcellularLocation>
</comment>
<comment type="caution">
    <text evidence="9">Lacks conserved residue(s) required for the propagation of feature annotation.</text>
</comment>
<dbReference type="AlphaFoldDB" id="A0A1M7UR20"/>
<evidence type="ECO:0000313" key="12">
    <source>
        <dbReference type="Proteomes" id="UP000184096"/>
    </source>
</evidence>
<name>A0A1M7UR20_9BRAD</name>
<feature type="transmembrane region" description="Helical" evidence="9">
    <location>
        <begin position="12"/>
        <end position="34"/>
    </location>
</feature>
<evidence type="ECO:0000256" key="4">
    <source>
        <dbReference type="ARBA" id="ARBA00022519"/>
    </source>
</evidence>
<organism evidence="11 12">
    <name type="scientific">Bradyrhizobium erythrophlei</name>
    <dbReference type="NCBI Taxonomy" id="1437360"/>
    <lineage>
        <taxon>Bacteria</taxon>
        <taxon>Pseudomonadati</taxon>
        <taxon>Pseudomonadota</taxon>
        <taxon>Alphaproteobacteria</taxon>
        <taxon>Hyphomicrobiales</taxon>
        <taxon>Nitrobacteraceae</taxon>
        <taxon>Bradyrhizobium</taxon>
    </lineage>
</organism>
<evidence type="ECO:0000256" key="6">
    <source>
        <dbReference type="ARBA" id="ARBA00022989"/>
    </source>
</evidence>
<keyword evidence="5 9" id="KW-0812">Transmembrane</keyword>
<proteinExistence type="inferred from homology"/>
<keyword evidence="2 9" id="KW-0813">Transport</keyword>
<dbReference type="EMBL" id="LT670849">
    <property type="protein sequence ID" value="SHN85374.1"/>
    <property type="molecule type" value="Genomic_DNA"/>
</dbReference>
<keyword evidence="12" id="KW-1185">Reference proteome</keyword>
<evidence type="ECO:0000313" key="11">
    <source>
        <dbReference type="EMBL" id="SHN85374.1"/>
    </source>
</evidence>
<feature type="domain" description="Tripartite ATP-independent periplasmic transporters DctQ component" evidence="10">
    <location>
        <begin position="25"/>
        <end position="157"/>
    </location>
</feature>
<evidence type="ECO:0000256" key="9">
    <source>
        <dbReference type="RuleBase" id="RU369079"/>
    </source>
</evidence>
<keyword evidence="4 9" id="KW-0997">Cell inner membrane</keyword>
<keyword evidence="7 9" id="KW-0472">Membrane</keyword>
<evidence type="ECO:0000256" key="2">
    <source>
        <dbReference type="ARBA" id="ARBA00022448"/>
    </source>
</evidence>
<dbReference type="GO" id="GO:0022857">
    <property type="term" value="F:transmembrane transporter activity"/>
    <property type="evidence" value="ECO:0007669"/>
    <property type="project" value="UniProtKB-UniRule"/>
</dbReference>
<dbReference type="GO" id="GO:0005886">
    <property type="term" value="C:plasma membrane"/>
    <property type="evidence" value="ECO:0007669"/>
    <property type="project" value="UniProtKB-SubCell"/>
</dbReference>
<protein>
    <recommendedName>
        <fullName evidence="9">TRAP transporter small permease protein</fullName>
    </recommendedName>
</protein>
<evidence type="ECO:0000259" key="10">
    <source>
        <dbReference type="Pfam" id="PF04290"/>
    </source>
</evidence>
<dbReference type="RefSeq" id="WP_072823876.1">
    <property type="nucleotide sequence ID" value="NZ_LT670849.1"/>
</dbReference>
<comment type="function">
    <text evidence="9">Part of the tripartite ATP-independent periplasmic (TRAP) transport system.</text>
</comment>